<evidence type="ECO:0008006" key="3">
    <source>
        <dbReference type="Google" id="ProtNLM"/>
    </source>
</evidence>
<keyword evidence="2" id="KW-1185">Reference proteome</keyword>
<organism evidence="1 2">
    <name type="scientific">Acetobacter conturbans</name>
    <dbReference type="NCBI Taxonomy" id="1737472"/>
    <lineage>
        <taxon>Bacteria</taxon>
        <taxon>Pseudomonadati</taxon>
        <taxon>Pseudomonadota</taxon>
        <taxon>Alphaproteobacteria</taxon>
        <taxon>Acetobacterales</taxon>
        <taxon>Acetobacteraceae</taxon>
        <taxon>Acetobacter</taxon>
    </lineage>
</organism>
<comment type="caution">
    <text evidence="1">The sequence shown here is derived from an EMBL/GenBank/DDBJ whole genome shotgun (WGS) entry which is preliminary data.</text>
</comment>
<sequence length="188" mass="20283">MAALSSPFCLGSTAVRAEESASAAGPYVTPSVDVFVRYEMVRPDGAGLVHQDMHWQVASLRQRIDPENSAVYMLTSWRDHTLTVVDTLSHRRSVMPAPGGALSMPGQVPSGSFQRLGTAIVAGQFCTNWRTADADGRSGDACYTQDGILMQVMQKGQVVVRAVSVDRIAQPDSLFVVPETYKLVAPAR</sequence>
<evidence type="ECO:0000313" key="2">
    <source>
        <dbReference type="Proteomes" id="UP000631653"/>
    </source>
</evidence>
<accession>A0ABX0JZF4</accession>
<dbReference type="Proteomes" id="UP000631653">
    <property type="component" value="Unassembled WGS sequence"/>
</dbReference>
<proteinExistence type="predicted"/>
<reference evidence="1 2" key="1">
    <citation type="journal article" date="2020" name="Int. J. Syst. Evol. Microbiol.">
        <title>Novel acetic acid bacteria from cider fermentations: Acetobacter conturbans sp. nov. and Acetobacter fallax sp. nov.</title>
        <authorList>
            <person name="Sombolestani A.S."/>
            <person name="Cleenwerck I."/>
            <person name="Cnockaert M."/>
            <person name="Borremans W."/>
            <person name="Wieme A.D."/>
            <person name="De Vuyst L."/>
            <person name="Vandamme P."/>
        </authorList>
    </citation>
    <scope>NUCLEOTIDE SEQUENCE [LARGE SCALE GENOMIC DNA]</scope>
    <source>
        <strain evidence="1 2">LMG 1627</strain>
    </source>
</reference>
<evidence type="ECO:0000313" key="1">
    <source>
        <dbReference type="EMBL" id="NHN87805.1"/>
    </source>
</evidence>
<gene>
    <name evidence="1" type="ORF">GOB81_04050</name>
</gene>
<name>A0ABX0JZF4_9PROT</name>
<protein>
    <recommendedName>
        <fullName evidence="3">DUF4412 domain-containing protein</fullName>
    </recommendedName>
</protein>
<dbReference type="EMBL" id="WOSY01000003">
    <property type="protein sequence ID" value="NHN87805.1"/>
    <property type="molecule type" value="Genomic_DNA"/>
</dbReference>